<protein>
    <recommendedName>
        <fullName evidence="1">NIF system FeS cluster assembly NifU N-terminal domain-containing protein</fullName>
    </recommendedName>
</protein>
<dbReference type="SUPFAM" id="SSF82649">
    <property type="entry name" value="SufE/NifU"/>
    <property type="match status" value="1"/>
</dbReference>
<evidence type="ECO:0000259" key="1">
    <source>
        <dbReference type="Pfam" id="PF01592"/>
    </source>
</evidence>
<name>G9EUC4_9GAMM</name>
<accession>G9EUC4</accession>
<proteinExistence type="predicted"/>
<dbReference type="Proteomes" id="UP000002770">
    <property type="component" value="Unassembled WGS sequence"/>
</dbReference>
<dbReference type="GO" id="GO:0005506">
    <property type="term" value="F:iron ion binding"/>
    <property type="evidence" value="ECO:0007669"/>
    <property type="project" value="InterPro"/>
</dbReference>
<dbReference type="GO" id="GO:0016226">
    <property type="term" value="P:iron-sulfur cluster assembly"/>
    <property type="evidence" value="ECO:0007669"/>
    <property type="project" value="InterPro"/>
</dbReference>
<dbReference type="Pfam" id="PF01592">
    <property type="entry name" value="NifU_N"/>
    <property type="match status" value="1"/>
</dbReference>
<dbReference type="STRING" id="658187.LDG_8917"/>
<feature type="domain" description="NIF system FeS cluster assembly NifU N-terminal" evidence="1">
    <location>
        <begin position="3"/>
        <end position="102"/>
    </location>
</feature>
<dbReference type="InParanoid" id="G9EUC4"/>
<dbReference type="InterPro" id="IPR002871">
    <property type="entry name" value="NIF_FeS_clus_asmbl_NifU_N"/>
</dbReference>
<evidence type="ECO:0000313" key="3">
    <source>
        <dbReference type="Proteomes" id="UP000002770"/>
    </source>
</evidence>
<dbReference type="GO" id="GO:0051536">
    <property type="term" value="F:iron-sulfur cluster binding"/>
    <property type="evidence" value="ECO:0007669"/>
    <property type="project" value="InterPro"/>
</dbReference>
<sequence length="131" mass="15265">MIYNNTVCDYFFSPRHVGIIELNHDLVVVFKNKQKGQGTIEFYMQCGQDRLIQKVCFKTNGNPYLIAGLEWLCRQLKGRALDKVPKIDYQLLIKELDIPVTQYPLALRVVHVFKESLILMNNRLPDEGRHS</sequence>
<dbReference type="Gene3D" id="3.90.1010.10">
    <property type="match status" value="1"/>
</dbReference>
<gene>
    <name evidence="2" type="ORF">LDG_8917</name>
</gene>
<dbReference type="HOGENOM" id="CLU_1967799_0_0_6"/>
<dbReference type="AlphaFoldDB" id="G9EUC4"/>
<keyword evidence="3" id="KW-1185">Reference proteome</keyword>
<evidence type="ECO:0000313" key="2">
    <source>
        <dbReference type="EMBL" id="EHL29198.1"/>
    </source>
</evidence>
<dbReference type="eggNOG" id="COG0822">
    <property type="taxonomic scope" value="Bacteria"/>
</dbReference>
<dbReference type="RefSeq" id="WP_006872778.1">
    <property type="nucleotide sequence ID" value="NZ_JH413849.1"/>
</dbReference>
<organism evidence="2 3">
    <name type="scientific">Legionella drancourtii LLAP12</name>
    <dbReference type="NCBI Taxonomy" id="658187"/>
    <lineage>
        <taxon>Bacteria</taxon>
        <taxon>Pseudomonadati</taxon>
        <taxon>Pseudomonadota</taxon>
        <taxon>Gammaproteobacteria</taxon>
        <taxon>Legionellales</taxon>
        <taxon>Legionellaceae</taxon>
        <taxon>Legionella</taxon>
    </lineage>
</organism>
<reference evidence="2 3" key="1">
    <citation type="journal article" date="2011" name="BMC Genomics">
        <title>Insight into cross-talk between intra-amoebal pathogens.</title>
        <authorList>
            <person name="Gimenez G."/>
            <person name="Bertelli C."/>
            <person name="Moliner C."/>
            <person name="Robert C."/>
            <person name="Raoult D."/>
            <person name="Fournier P.E."/>
            <person name="Greub G."/>
        </authorList>
    </citation>
    <scope>NUCLEOTIDE SEQUENCE [LARGE SCALE GENOMIC DNA]</scope>
    <source>
        <strain evidence="2 3">LLAP12</strain>
    </source>
</reference>
<dbReference type="EMBL" id="JH413849">
    <property type="protein sequence ID" value="EHL29198.1"/>
    <property type="molecule type" value="Genomic_DNA"/>
</dbReference>